<proteinExistence type="predicted"/>
<gene>
    <name evidence="2" type="ORF">ASJ30_11895</name>
</gene>
<dbReference type="KEGG" id="jte:ASJ30_11895"/>
<evidence type="ECO:0000256" key="1">
    <source>
        <dbReference type="SAM" id="MobiDB-lite"/>
    </source>
</evidence>
<dbReference type="EMBL" id="CP013290">
    <property type="protein sequence ID" value="APH02141.1"/>
    <property type="molecule type" value="Genomic_DNA"/>
</dbReference>
<dbReference type="Proteomes" id="UP000182938">
    <property type="component" value="Chromosome"/>
</dbReference>
<dbReference type="Gene3D" id="1.10.287.1060">
    <property type="entry name" value="ESAT-6-like"/>
    <property type="match status" value="1"/>
</dbReference>
<dbReference type="InterPro" id="IPR036689">
    <property type="entry name" value="ESAT-6-like_sf"/>
</dbReference>
<dbReference type="Pfam" id="PF06013">
    <property type="entry name" value="WXG100"/>
    <property type="match status" value="1"/>
</dbReference>
<evidence type="ECO:0000313" key="3">
    <source>
        <dbReference type="Proteomes" id="UP000182938"/>
    </source>
</evidence>
<feature type="region of interest" description="Disordered" evidence="1">
    <location>
        <begin position="82"/>
        <end position="103"/>
    </location>
</feature>
<dbReference type="AlphaFoldDB" id="A0A1L3MIH1"/>
<sequence>MTVTDGMDVERVRSIAQQLLSQSTKIDDVRSSGEGQIGVLEGAWSGPDLEKFEDGWDSAMPQLDHAGQALRNFGRELARQANDQEKASDGVGGRTGVPVVPPGKSGEGQSLLDRIVKGIGNALKGLWDAFSGAVDWVKDNIWTPLGIPLILKDIVEGLGKVADDFKKWTDDLVAKAGKWFDETFPKLLKWGEKLAPVGKFLAKFGKVFGKIIPGAGVFFWAWDMKDLVVDLWNGEVNPAELWNKGVLGTASMIAGFVPGWGTLISAAIAVEQLRHEYMPKMDGWIADKLGVPTEFVTGGRVALMSAMNPVMAPFYMADLLPNENFDLPGPSPKELWDNGVDAVKDAGDTLANLNPLPWP</sequence>
<dbReference type="InterPro" id="IPR010310">
    <property type="entry name" value="T7SS_ESAT-6-like"/>
</dbReference>
<name>A0A1L3MIH1_9MICO</name>
<dbReference type="SUPFAM" id="SSF140453">
    <property type="entry name" value="EsxAB dimer-like"/>
    <property type="match status" value="1"/>
</dbReference>
<evidence type="ECO:0008006" key="4">
    <source>
        <dbReference type="Google" id="ProtNLM"/>
    </source>
</evidence>
<organism evidence="2 3">
    <name type="scientific">Janibacter indicus</name>
    <dbReference type="NCBI Taxonomy" id="857417"/>
    <lineage>
        <taxon>Bacteria</taxon>
        <taxon>Bacillati</taxon>
        <taxon>Actinomycetota</taxon>
        <taxon>Actinomycetes</taxon>
        <taxon>Micrococcales</taxon>
        <taxon>Intrasporangiaceae</taxon>
        <taxon>Janibacter</taxon>
    </lineage>
</organism>
<protein>
    <recommendedName>
        <fullName evidence="4">WXG100 family type VII secretion target</fullName>
    </recommendedName>
</protein>
<evidence type="ECO:0000313" key="2">
    <source>
        <dbReference type="EMBL" id="APH02141.1"/>
    </source>
</evidence>
<keyword evidence="3" id="KW-1185">Reference proteome</keyword>
<accession>A0A1L3MIH1</accession>
<reference evidence="2 3" key="1">
    <citation type="submission" date="2015-11" db="EMBL/GenBank/DDBJ databases">
        <authorList>
            <person name="Zhang Y."/>
            <person name="Guo Z."/>
        </authorList>
    </citation>
    <scope>NUCLEOTIDE SEQUENCE [LARGE SCALE GENOMIC DNA]</scope>
    <source>
        <strain evidence="2 3">YFY001</strain>
    </source>
</reference>